<dbReference type="RefSeq" id="WP_183657553.1">
    <property type="nucleotide sequence ID" value="NZ_JACIJG010000027.1"/>
</dbReference>
<dbReference type="InterPro" id="IPR036390">
    <property type="entry name" value="WH_DNA-bd_sf"/>
</dbReference>
<dbReference type="InterPro" id="IPR050077">
    <property type="entry name" value="LexA_repressor"/>
</dbReference>
<dbReference type="GO" id="GO:0004252">
    <property type="term" value="F:serine-type endopeptidase activity"/>
    <property type="evidence" value="ECO:0007669"/>
    <property type="project" value="UniProtKB-EC"/>
</dbReference>
<dbReference type="SUPFAM" id="SSF46785">
    <property type="entry name" value="Winged helix' DNA-binding domain"/>
    <property type="match status" value="1"/>
</dbReference>
<dbReference type="Proteomes" id="UP000555546">
    <property type="component" value="Unassembled WGS sequence"/>
</dbReference>
<name>A0A7W9B1X2_9HYPH</name>
<dbReference type="AlphaFoldDB" id="A0A7W9B1X2"/>
<dbReference type="PANTHER" id="PTHR33516:SF2">
    <property type="entry name" value="LEXA REPRESSOR-RELATED"/>
    <property type="match status" value="1"/>
</dbReference>
<evidence type="ECO:0000313" key="2">
    <source>
        <dbReference type="EMBL" id="MBB5704314.1"/>
    </source>
</evidence>
<dbReference type="GO" id="GO:0006508">
    <property type="term" value="P:proteolysis"/>
    <property type="evidence" value="ECO:0007669"/>
    <property type="project" value="InterPro"/>
</dbReference>
<dbReference type="InterPro" id="IPR036388">
    <property type="entry name" value="WH-like_DNA-bd_sf"/>
</dbReference>
<dbReference type="Pfam" id="PF01726">
    <property type="entry name" value="LexA_DNA_bind"/>
    <property type="match status" value="1"/>
</dbReference>
<dbReference type="EMBL" id="JACIJG010000027">
    <property type="protein sequence ID" value="MBB5704314.1"/>
    <property type="molecule type" value="Genomic_DNA"/>
</dbReference>
<dbReference type="Gene3D" id="1.10.10.10">
    <property type="entry name" value="Winged helix-like DNA-binding domain superfamily/Winged helix DNA-binding domain"/>
    <property type="match status" value="1"/>
</dbReference>
<comment type="caution">
    <text evidence="2">The sequence shown here is derived from an EMBL/GenBank/DDBJ whole genome shotgun (WGS) entry which is preliminary data.</text>
</comment>
<sequence length="107" mass="12236">MLSMTPRQKQAYDFIRSFIDQKGYGPSYEEIQEALGLHSKSGVHRIIEGLEERDLIVRRPGIRRSIALKPAFNADYHLRRVLSVLDGTTYSDHQSVQEAARYMGRAA</sequence>
<dbReference type="EC" id="3.4.21.88" evidence="2"/>
<gene>
    <name evidence="2" type="ORF">FHS76_004231</name>
</gene>
<protein>
    <submittedName>
        <fullName evidence="2">Repressor LexA</fullName>
        <ecNumber evidence="2">3.4.21.88</ecNumber>
    </submittedName>
</protein>
<feature type="domain" description="LexA repressor DNA-binding" evidence="1">
    <location>
        <begin position="1"/>
        <end position="64"/>
    </location>
</feature>
<evidence type="ECO:0000259" key="1">
    <source>
        <dbReference type="Pfam" id="PF01726"/>
    </source>
</evidence>
<dbReference type="InterPro" id="IPR006199">
    <property type="entry name" value="LexA_DNA-bd_dom"/>
</dbReference>
<dbReference type="PANTHER" id="PTHR33516">
    <property type="entry name" value="LEXA REPRESSOR"/>
    <property type="match status" value="1"/>
</dbReference>
<evidence type="ECO:0000313" key="3">
    <source>
        <dbReference type="Proteomes" id="UP000555546"/>
    </source>
</evidence>
<keyword evidence="2" id="KW-0378">Hydrolase</keyword>
<organism evidence="2 3">
    <name type="scientific">Brucella daejeonensis</name>
    <dbReference type="NCBI Taxonomy" id="659015"/>
    <lineage>
        <taxon>Bacteria</taxon>
        <taxon>Pseudomonadati</taxon>
        <taxon>Pseudomonadota</taxon>
        <taxon>Alphaproteobacteria</taxon>
        <taxon>Hyphomicrobiales</taxon>
        <taxon>Brucellaceae</taxon>
        <taxon>Brucella/Ochrobactrum group</taxon>
        <taxon>Brucella</taxon>
    </lineage>
</organism>
<accession>A0A7W9B1X2</accession>
<proteinExistence type="predicted"/>
<reference evidence="2 3" key="1">
    <citation type="submission" date="2020-08" db="EMBL/GenBank/DDBJ databases">
        <title>Genomic Encyclopedia of Type Strains, Phase IV (KMG-IV): sequencing the most valuable type-strain genomes for metagenomic binning, comparative biology and taxonomic classification.</title>
        <authorList>
            <person name="Goeker M."/>
        </authorList>
    </citation>
    <scope>NUCLEOTIDE SEQUENCE [LARGE SCALE GENOMIC DNA]</scope>
    <source>
        <strain evidence="2 3">DSM 26944</strain>
    </source>
</reference>
<keyword evidence="3" id="KW-1185">Reference proteome</keyword>